<organism evidence="2 3">
    <name type="scientific">Aspergillus transmontanensis</name>
    <dbReference type="NCBI Taxonomy" id="1034304"/>
    <lineage>
        <taxon>Eukaryota</taxon>
        <taxon>Fungi</taxon>
        <taxon>Dikarya</taxon>
        <taxon>Ascomycota</taxon>
        <taxon>Pezizomycotina</taxon>
        <taxon>Eurotiomycetes</taxon>
        <taxon>Eurotiomycetidae</taxon>
        <taxon>Eurotiales</taxon>
        <taxon>Aspergillaceae</taxon>
        <taxon>Aspergillus</taxon>
        <taxon>Aspergillus subgen. Circumdati</taxon>
    </lineage>
</organism>
<sequence length="757" mass="86366">MTCRGVWNLRVKDFIYTLDTDTGTFKISQGKRFTRPLFSVPTDTYLKPATLREGHDIGIRFTDLGYSHLVPYKYTRVDELDLQRLNLKRLQLEFGIPTAMNELQERIFTDFFFRWNRYLDPSYWGYTNRDFKSLSMALLRLAAWDFEVTSGTRTHMGKAILEQWQYPKTEVFWFHGFLVVIQEDIRPVSMKRIAISKARIYLDHNGTNGHVPRLILLSPTHVAFVELRKDGDWCSNSLLLVTSSSAAWCSPGFSALSRVLSSNYQTPIGDTAAQFEKWRVALPFEILHMILKLCEPRDAVSFAQASVAVEKCCYTSIPQFKDLAVREYVLSIPCCGKPAGLDVRGFCCAECYAWQHLACVGLLHWPPDVQYICSKCQEEEPNYRLVLLNSRRYRWRDWPVHIGNSAMSLRYGGPTGIYEAYKQQASFLSLHLALALPLPDTFITPEREKRSTMTVFKPLLSPFHVSKESTNPQGILRLPRNIPSTSVVIRDNFTVSTWLFLGGLLQGLAVIIFGTYALIPTMLILLYRTTDHLLMAANITRNRYMDGVIQTKVSAQAPDANGAFGKEIASESIVVFHLGARSNHPLGLLAPCFSELNRRVIAMNREMNSDPVKYGLLGTSTWGKQDDSAGNEVMAIYYLRDYDALHRFAHGSVHVEGMRWWTQIVKDHPHIAIYHETYLVPKGKWENIYINSKPTGMGETWFPVVEKEGGEESGVSRFVRPIVDAKHPALRSAARRLVMHELEGAEKGEDDLYDRTW</sequence>
<keyword evidence="3" id="KW-1185">Reference proteome</keyword>
<dbReference type="InterPro" id="IPR011011">
    <property type="entry name" value="Znf_FYVE_PHD"/>
</dbReference>
<dbReference type="InterPro" id="IPR025444">
    <property type="entry name" value="Monooxy_af470"/>
</dbReference>
<dbReference type="SUPFAM" id="SSF57903">
    <property type="entry name" value="FYVE/PHD zinc finger"/>
    <property type="match status" value="1"/>
</dbReference>
<dbReference type="CDD" id="cd15489">
    <property type="entry name" value="PHD_SF"/>
    <property type="match status" value="1"/>
</dbReference>
<reference evidence="3" key="1">
    <citation type="submission" date="2019-04" db="EMBL/GenBank/DDBJ databases">
        <title>Friends and foes A comparative genomics studyof 23 Aspergillus species from section Flavi.</title>
        <authorList>
            <consortium name="DOE Joint Genome Institute"/>
            <person name="Kjaerbolling I."/>
            <person name="Vesth T."/>
            <person name="Frisvad J.C."/>
            <person name="Nybo J.L."/>
            <person name="Theobald S."/>
            <person name="Kildgaard S."/>
            <person name="Isbrandt T."/>
            <person name="Kuo A."/>
            <person name="Sato A."/>
            <person name="Lyhne E.K."/>
            <person name="Kogle M.E."/>
            <person name="Wiebenga A."/>
            <person name="Kun R.S."/>
            <person name="Lubbers R.J."/>
            <person name="Makela M.R."/>
            <person name="Barry K."/>
            <person name="Chovatia M."/>
            <person name="Clum A."/>
            <person name="Daum C."/>
            <person name="Haridas S."/>
            <person name="He G."/>
            <person name="LaButti K."/>
            <person name="Lipzen A."/>
            <person name="Mondo S."/>
            <person name="Riley R."/>
            <person name="Salamov A."/>
            <person name="Simmons B.A."/>
            <person name="Magnuson J.K."/>
            <person name="Henrissat B."/>
            <person name="Mortensen U.H."/>
            <person name="Larsen T.O."/>
            <person name="Devries R.P."/>
            <person name="Grigoriev I.V."/>
            <person name="Machida M."/>
            <person name="Baker S.E."/>
            <person name="Andersen M.R."/>
        </authorList>
    </citation>
    <scope>NUCLEOTIDE SEQUENCE [LARGE SCALE GENOMIC DNA]</scope>
    <source>
        <strain evidence="3">CBS 130015</strain>
    </source>
</reference>
<dbReference type="Proteomes" id="UP000325433">
    <property type="component" value="Unassembled WGS sequence"/>
</dbReference>
<feature type="transmembrane region" description="Helical" evidence="1">
    <location>
        <begin position="498"/>
        <end position="527"/>
    </location>
</feature>
<keyword evidence="1" id="KW-1133">Transmembrane helix</keyword>
<accession>A0A5N6W8Y9</accession>
<gene>
    <name evidence="2" type="ORF">BDV41DRAFT_584650</name>
</gene>
<keyword evidence="1" id="KW-0812">Transmembrane</keyword>
<dbReference type="Gene3D" id="3.30.40.10">
    <property type="entry name" value="Zinc/RING finger domain, C3HC4 (zinc finger)"/>
    <property type="match status" value="1"/>
</dbReference>
<evidence type="ECO:0000256" key="1">
    <source>
        <dbReference type="SAM" id="Phobius"/>
    </source>
</evidence>
<evidence type="ECO:0000313" key="2">
    <source>
        <dbReference type="EMBL" id="KAE8317122.1"/>
    </source>
</evidence>
<keyword evidence="1" id="KW-0472">Membrane</keyword>
<dbReference type="AlphaFoldDB" id="A0A5N6W8Y9"/>
<evidence type="ECO:0000313" key="3">
    <source>
        <dbReference type="Proteomes" id="UP000325433"/>
    </source>
</evidence>
<protein>
    <submittedName>
        <fullName evidence="2">Uncharacterized protein</fullName>
    </submittedName>
</protein>
<proteinExistence type="predicted"/>
<dbReference type="InterPro" id="IPR013083">
    <property type="entry name" value="Znf_RING/FYVE/PHD"/>
</dbReference>
<dbReference type="EMBL" id="ML738303">
    <property type="protein sequence ID" value="KAE8317122.1"/>
    <property type="molecule type" value="Genomic_DNA"/>
</dbReference>
<name>A0A5N6W8Y9_9EURO</name>
<dbReference type="Pfam" id="PF13826">
    <property type="entry name" value="Monooxy_af470-like"/>
    <property type="match status" value="1"/>
</dbReference>